<dbReference type="InterPro" id="IPR035901">
    <property type="entry name" value="GIY-YIG_endonuc_sf"/>
</dbReference>
<sequence>MVSKVNDLDYFVAASEQEALILELNLIKRHHPRYNVRLKDDKTFPYLKIDLNEDWPRVHITRRLEEDGGRYFGPFASAKSVRQTLKLIKGIFPFRSCSKPITGTDTRACLDYDIGHCLAPCIGAVSQKEYAEVIKRVILFLEGKQERVVQQLKSKMNRAAEALDFERAVRLRDQIQAVEQVVEGQRIATTVKGEQDVIAFAGDKDQACVQVFFIRSGKLIGRESFLLQGTR</sequence>
<comment type="caution">
    <text evidence="4">The sequence shown here is derived from an EMBL/GenBank/DDBJ whole genome shotgun (WGS) entry which is preliminary data.</text>
</comment>
<reference evidence="4" key="1">
    <citation type="journal article" date="2014" name="Front. Microbiol.">
        <title>High frequency of phylogenetically diverse reductive dehalogenase-homologous genes in deep subseafloor sedimentary metagenomes.</title>
        <authorList>
            <person name="Kawai M."/>
            <person name="Futagami T."/>
            <person name="Toyoda A."/>
            <person name="Takaki Y."/>
            <person name="Nishi S."/>
            <person name="Hori S."/>
            <person name="Arai W."/>
            <person name="Tsubouchi T."/>
            <person name="Morono Y."/>
            <person name="Uchiyama I."/>
            <person name="Ito T."/>
            <person name="Fujiyama A."/>
            <person name="Inagaki F."/>
            <person name="Takami H."/>
        </authorList>
    </citation>
    <scope>NUCLEOTIDE SEQUENCE</scope>
    <source>
        <strain evidence="4">Expedition CK06-06</strain>
    </source>
</reference>
<dbReference type="Pfam" id="PF02151">
    <property type="entry name" value="UVR"/>
    <property type="match status" value="1"/>
</dbReference>
<dbReference type="CDD" id="cd10434">
    <property type="entry name" value="GIY-YIG_UvrC_Cho"/>
    <property type="match status" value="1"/>
</dbReference>
<dbReference type="Gene3D" id="3.40.1440.10">
    <property type="entry name" value="GIY-YIG endonuclease"/>
    <property type="match status" value="1"/>
</dbReference>
<dbReference type="SUPFAM" id="SSF46600">
    <property type="entry name" value="C-terminal UvrC-binding domain of UvrB"/>
    <property type="match status" value="1"/>
</dbReference>
<dbReference type="GO" id="GO:0009381">
    <property type="term" value="F:excinuclease ABC activity"/>
    <property type="evidence" value="ECO:0007669"/>
    <property type="project" value="InterPro"/>
</dbReference>
<dbReference type="Gene3D" id="4.10.860.10">
    <property type="entry name" value="UVR domain"/>
    <property type="match status" value="1"/>
</dbReference>
<dbReference type="InterPro" id="IPR050066">
    <property type="entry name" value="UvrABC_protein_C"/>
</dbReference>
<protein>
    <recommendedName>
        <fullName evidence="5">UVR domain-containing protein</fullName>
    </recommendedName>
</protein>
<evidence type="ECO:0008006" key="5">
    <source>
        <dbReference type="Google" id="ProtNLM"/>
    </source>
</evidence>
<dbReference type="PANTHER" id="PTHR30562">
    <property type="entry name" value="UVRC/OXIDOREDUCTASE"/>
    <property type="match status" value="1"/>
</dbReference>
<dbReference type="InterPro" id="IPR036876">
    <property type="entry name" value="UVR_dom_sf"/>
</dbReference>
<proteinExistence type="predicted"/>
<dbReference type="InterPro" id="IPR001943">
    <property type="entry name" value="UVR_dom"/>
</dbReference>
<feature type="domain" description="GIY-YIG" evidence="2">
    <location>
        <begin position="1"/>
        <end position="36"/>
    </location>
</feature>
<dbReference type="PROSITE" id="PS50151">
    <property type="entry name" value="UVR"/>
    <property type="match status" value="1"/>
</dbReference>
<evidence type="ECO:0000259" key="2">
    <source>
        <dbReference type="PROSITE" id="PS50164"/>
    </source>
</evidence>
<dbReference type="Pfam" id="PF22920">
    <property type="entry name" value="UvrC_RNaseH"/>
    <property type="match status" value="1"/>
</dbReference>
<dbReference type="PROSITE" id="PS50165">
    <property type="entry name" value="UVRC"/>
    <property type="match status" value="1"/>
</dbReference>
<dbReference type="GO" id="GO:0006289">
    <property type="term" value="P:nucleotide-excision repair"/>
    <property type="evidence" value="ECO:0007669"/>
    <property type="project" value="InterPro"/>
</dbReference>
<organism evidence="4">
    <name type="scientific">marine sediment metagenome</name>
    <dbReference type="NCBI Taxonomy" id="412755"/>
    <lineage>
        <taxon>unclassified sequences</taxon>
        <taxon>metagenomes</taxon>
        <taxon>ecological metagenomes</taxon>
    </lineage>
</organism>
<evidence type="ECO:0000259" key="1">
    <source>
        <dbReference type="PROSITE" id="PS50151"/>
    </source>
</evidence>
<dbReference type="InterPro" id="IPR001162">
    <property type="entry name" value="UvrC_RNase_H_dom"/>
</dbReference>
<dbReference type="EMBL" id="BARU01000970">
    <property type="protein sequence ID" value="GAH27374.1"/>
    <property type="molecule type" value="Genomic_DNA"/>
</dbReference>
<dbReference type="AlphaFoldDB" id="X1FD83"/>
<feature type="domain" description="UvrC family homology region profile" evidence="3">
    <location>
        <begin position="197"/>
        <end position="226"/>
    </location>
</feature>
<dbReference type="InterPro" id="IPR000305">
    <property type="entry name" value="GIY-YIG_endonuc"/>
</dbReference>
<feature type="non-terminal residue" evidence="4">
    <location>
        <position position="231"/>
    </location>
</feature>
<name>X1FD83_9ZZZZ</name>
<dbReference type="InterPro" id="IPR047296">
    <property type="entry name" value="GIY-YIG_UvrC_Cho"/>
</dbReference>
<feature type="domain" description="UVR" evidence="1">
    <location>
        <begin position="146"/>
        <end position="181"/>
    </location>
</feature>
<gene>
    <name evidence="4" type="ORF">S03H2_02782</name>
</gene>
<dbReference type="SUPFAM" id="SSF82771">
    <property type="entry name" value="GIY-YIG endonuclease"/>
    <property type="match status" value="1"/>
</dbReference>
<accession>X1FD83</accession>
<dbReference type="PROSITE" id="PS50164">
    <property type="entry name" value="GIY_YIG"/>
    <property type="match status" value="1"/>
</dbReference>
<dbReference type="PANTHER" id="PTHR30562:SF1">
    <property type="entry name" value="UVRABC SYSTEM PROTEIN C"/>
    <property type="match status" value="1"/>
</dbReference>
<dbReference type="GO" id="GO:0009380">
    <property type="term" value="C:excinuclease repair complex"/>
    <property type="evidence" value="ECO:0007669"/>
    <property type="project" value="TreeGrafter"/>
</dbReference>
<evidence type="ECO:0000313" key="4">
    <source>
        <dbReference type="EMBL" id="GAH27374.1"/>
    </source>
</evidence>
<evidence type="ECO:0000259" key="3">
    <source>
        <dbReference type="PROSITE" id="PS50165"/>
    </source>
</evidence>